<keyword evidence="3" id="KW-1185">Reference proteome</keyword>
<feature type="compositionally biased region" description="Basic and acidic residues" evidence="1">
    <location>
        <begin position="522"/>
        <end position="535"/>
    </location>
</feature>
<organism evidence="2 3">
    <name type="scientific">Sphaerobolus stellatus (strain SS14)</name>
    <dbReference type="NCBI Taxonomy" id="990650"/>
    <lineage>
        <taxon>Eukaryota</taxon>
        <taxon>Fungi</taxon>
        <taxon>Dikarya</taxon>
        <taxon>Basidiomycota</taxon>
        <taxon>Agaricomycotina</taxon>
        <taxon>Agaricomycetes</taxon>
        <taxon>Phallomycetidae</taxon>
        <taxon>Geastrales</taxon>
        <taxon>Sphaerobolaceae</taxon>
        <taxon>Sphaerobolus</taxon>
    </lineage>
</organism>
<reference evidence="2 3" key="1">
    <citation type="submission" date="2014-06" db="EMBL/GenBank/DDBJ databases">
        <title>Evolutionary Origins and Diversification of the Mycorrhizal Mutualists.</title>
        <authorList>
            <consortium name="DOE Joint Genome Institute"/>
            <consortium name="Mycorrhizal Genomics Consortium"/>
            <person name="Kohler A."/>
            <person name="Kuo A."/>
            <person name="Nagy L.G."/>
            <person name="Floudas D."/>
            <person name="Copeland A."/>
            <person name="Barry K.W."/>
            <person name="Cichocki N."/>
            <person name="Veneault-Fourrey C."/>
            <person name="LaButti K."/>
            <person name="Lindquist E.A."/>
            <person name="Lipzen A."/>
            <person name="Lundell T."/>
            <person name="Morin E."/>
            <person name="Murat C."/>
            <person name="Riley R."/>
            <person name="Ohm R."/>
            <person name="Sun H."/>
            <person name="Tunlid A."/>
            <person name="Henrissat B."/>
            <person name="Grigoriev I.V."/>
            <person name="Hibbett D.S."/>
            <person name="Martin F."/>
        </authorList>
    </citation>
    <scope>NUCLEOTIDE SEQUENCE [LARGE SCALE GENOMIC DNA]</scope>
    <source>
        <strain evidence="2 3">SS14</strain>
    </source>
</reference>
<dbReference type="HOGENOM" id="CLU_022956_0_0_1"/>
<feature type="compositionally biased region" description="Polar residues" evidence="1">
    <location>
        <begin position="554"/>
        <end position="580"/>
    </location>
</feature>
<dbReference type="OrthoDB" id="3257151at2759"/>
<accession>A0A0C9U9R1</accession>
<feature type="region of interest" description="Disordered" evidence="1">
    <location>
        <begin position="482"/>
        <end position="581"/>
    </location>
</feature>
<protein>
    <recommendedName>
        <fullName evidence="4">Homeobox domain-containing protein</fullName>
    </recommendedName>
</protein>
<feature type="compositionally biased region" description="Polar residues" evidence="1">
    <location>
        <begin position="411"/>
        <end position="425"/>
    </location>
</feature>
<dbReference type="EMBL" id="KN837396">
    <property type="protein sequence ID" value="KIJ25822.1"/>
    <property type="molecule type" value="Genomic_DNA"/>
</dbReference>
<feature type="region of interest" description="Disordered" evidence="1">
    <location>
        <begin position="170"/>
        <end position="277"/>
    </location>
</feature>
<evidence type="ECO:0000256" key="1">
    <source>
        <dbReference type="SAM" id="MobiDB-lite"/>
    </source>
</evidence>
<feature type="compositionally biased region" description="Polar residues" evidence="1">
    <location>
        <begin position="391"/>
        <end position="404"/>
    </location>
</feature>
<gene>
    <name evidence="2" type="ORF">M422DRAFT_273159</name>
</gene>
<feature type="region of interest" description="Disordered" evidence="1">
    <location>
        <begin position="391"/>
        <end position="448"/>
    </location>
</feature>
<feature type="compositionally biased region" description="Low complexity" evidence="1">
    <location>
        <begin position="233"/>
        <end position="244"/>
    </location>
</feature>
<dbReference type="AlphaFoldDB" id="A0A0C9U9R1"/>
<proteinExistence type="predicted"/>
<name>A0A0C9U9R1_SPHS4</name>
<dbReference type="Proteomes" id="UP000054279">
    <property type="component" value="Unassembled WGS sequence"/>
</dbReference>
<sequence length="728" mass="80208">MPQLSLTNPGEFFPGSTHIMYHQPSVEYASNAMKPYVHPTKTVYNTNTTLPIPAPISSPMATYNHYNVPIASGQSIYQSYQPAAFSPFKVPPYAPSTPQTQISAYIPSNAYSTPKKSSTPVYHQFAVPRLPISQARPFNSQFSTPARYPSVYTSSDSKYHELYGSSSSFNKRHDMGSDDPFGTPSDSQAFSTPMKPKFPIRSPILDSSSNIASSPCPPSKRLGIPTQQPLTMSTNRSSSGSSNTALQPTSPVAPSVDNIKKIPNQIPNPTRTNPKRQVKAEPMETAVPLNLPVASGNRNVTICGQIQQDLYRIWELNPCMPTLESRRAWAAARGVHADKIHSWFNRRKIRAKNCEKPWEGEYQLDINAPGPATDLDNDVVVKREALNVLNTNSAPKTVQQPLKNTTREKPSVSQKNLPKATQTTSKRLREPLDDPTSVLKSAPKPKRVKTERKAINLPKVEPSSPSLPQFSVQITKEAVNNPVPTLNKRGRPRREQVQGFQGIPPSPPPARNIHTEAPAPKTEIKAEKIHPKETVSKSSVKETPPTPFHVNPANRVSTPTLQASNSYQRTEVTLDGSSEPLSHVNVASAPVTPTLQASDRYQRTEATLDDSSESFFHLSSTMLLMRGNIDCLMERINSLPLPIDEQTKSTPLIDTVIAPCCVDDFLTTFWDDLIFTSEEVEKMVPYNEEMDMSGFTPSSGGDNGFRRPFGEGIGLGSWTLENNNAVAD</sequence>
<evidence type="ECO:0000313" key="2">
    <source>
        <dbReference type="EMBL" id="KIJ25822.1"/>
    </source>
</evidence>
<evidence type="ECO:0000313" key="3">
    <source>
        <dbReference type="Proteomes" id="UP000054279"/>
    </source>
</evidence>
<evidence type="ECO:0008006" key="4">
    <source>
        <dbReference type="Google" id="ProtNLM"/>
    </source>
</evidence>